<accession>A0ABT1VYN2</accession>
<evidence type="ECO:0000313" key="2">
    <source>
        <dbReference type="Proteomes" id="UP001524547"/>
    </source>
</evidence>
<dbReference type="Proteomes" id="UP001524547">
    <property type="component" value="Unassembled WGS sequence"/>
</dbReference>
<proteinExistence type="predicted"/>
<sequence>MSGIRYAVRHVADNIALIRDEPNRVVVSEMDLDSARALAGELAEAIRRAEAFAASWTGA</sequence>
<reference evidence="1 2" key="1">
    <citation type="submission" date="2022-06" db="EMBL/GenBank/DDBJ databases">
        <title>Rhizosaccharibacter gen. nov. sp. nov. KSS12, endophytic bacteria isolated from sugarcane.</title>
        <authorList>
            <person name="Pitiwittayakul N."/>
        </authorList>
    </citation>
    <scope>NUCLEOTIDE SEQUENCE [LARGE SCALE GENOMIC DNA]</scope>
    <source>
        <strain evidence="1 2">KSS12</strain>
    </source>
</reference>
<keyword evidence="2" id="KW-1185">Reference proteome</keyword>
<dbReference type="EMBL" id="JAMZEJ010000004">
    <property type="protein sequence ID" value="MCQ8240839.1"/>
    <property type="molecule type" value="Genomic_DNA"/>
</dbReference>
<name>A0ABT1VYN2_9PROT</name>
<comment type="caution">
    <text evidence="1">The sequence shown here is derived from an EMBL/GenBank/DDBJ whole genome shotgun (WGS) entry which is preliminary data.</text>
</comment>
<gene>
    <name evidence="1" type="ORF">NFI88_08320</name>
</gene>
<dbReference type="RefSeq" id="WP_422919569.1">
    <property type="nucleotide sequence ID" value="NZ_JAMZEJ010000004.1"/>
</dbReference>
<protein>
    <recommendedName>
        <fullName evidence="3">Aldehyde dehydrogenase family protein</fullName>
    </recommendedName>
</protein>
<evidence type="ECO:0000313" key="1">
    <source>
        <dbReference type="EMBL" id="MCQ8240839.1"/>
    </source>
</evidence>
<evidence type="ECO:0008006" key="3">
    <source>
        <dbReference type="Google" id="ProtNLM"/>
    </source>
</evidence>
<organism evidence="1 2">
    <name type="scientific">Rhizosaccharibacter radicis</name>
    <dbReference type="NCBI Taxonomy" id="2782605"/>
    <lineage>
        <taxon>Bacteria</taxon>
        <taxon>Pseudomonadati</taxon>
        <taxon>Pseudomonadota</taxon>
        <taxon>Alphaproteobacteria</taxon>
        <taxon>Acetobacterales</taxon>
        <taxon>Acetobacteraceae</taxon>
        <taxon>Rhizosaccharibacter</taxon>
    </lineage>
</organism>